<sequence>MAHIQDMAVDVTERMIIERDVPILSDDIHLRADVFRPKGTERVPVVMTMGPYGKGVEYKTGYAAQWKWLIDTHPDILPGSKRSFMTWETVDPELWVDWGYAVIRVDSRGSGRSPGYLDILSPRETQDYYNAIEWAGTQDWSNGKVGLNGISYYAITQWLVAALQPPHLAAIIPWEGAADFYRDFARHGGIFSNFFLEHWFPLQVSSVQHGNPSGPIDPWLQASSTGADTAALSQEQLKVNRRDVVADILQRPADDEFYRERSVDWSKVTVPFLSAANLAGFGLHPRGNFEAFMCAASKHKWLECHPGRHEEWFYLEQGIDMQKRFLDCFLKGVTDGWMDEAPVSLRLRRPFDETSFKVRKESSWPLPSTVWTEMFLLGGKGEGEQDILEWKHTAQEDSRTFDALGKPLIFFSPPLVEETEITGPIAAKIFASSTTSDMDFFLTLRAFSPEGKEVDFQGTVDPRTPLAQGWLRASHRSLDPERSLPYRPYHTHKEIQPLHPGEIYELDIEIWPTSIILPAGFRISLEIAGRDFRRDVSSSETPSSPYRGSGPWLHTHPEDRPDAIFGGKTTVHFGGNYRSKLLLPIIPT</sequence>
<feature type="domain" description="Xaa-Pro dipeptidyl-peptidase C-terminal" evidence="3">
    <location>
        <begin position="323"/>
        <end position="582"/>
    </location>
</feature>
<evidence type="ECO:0000313" key="4">
    <source>
        <dbReference type="EMBL" id="KAL2061378.1"/>
    </source>
</evidence>
<dbReference type="SMART" id="SM00939">
    <property type="entry name" value="PepX_C"/>
    <property type="match status" value="1"/>
</dbReference>
<gene>
    <name evidence="4" type="ORF">VTL71DRAFT_7651</name>
</gene>
<comment type="caution">
    <text evidence="4">The sequence shown here is derived from an EMBL/GenBank/DDBJ whole genome shotgun (WGS) entry which is preliminary data.</text>
</comment>
<dbReference type="InterPro" id="IPR005674">
    <property type="entry name" value="CocE/Ser_esterase"/>
</dbReference>
<dbReference type="InterPro" id="IPR013736">
    <property type="entry name" value="Xaa-Pro_dipept_C"/>
</dbReference>
<name>A0ABR4BUP3_9HELO</name>
<keyword evidence="1" id="KW-0378">Hydrolase</keyword>
<dbReference type="InterPro" id="IPR029058">
    <property type="entry name" value="AB_hydrolase_fold"/>
</dbReference>
<dbReference type="Pfam" id="PF02129">
    <property type="entry name" value="Peptidase_S15"/>
    <property type="match status" value="1"/>
</dbReference>
<dbReference type="Proteomes" id="UP001595075">
    <property type="component" value="Unassembled WGS sequence"/>
</dbReference>
<evidence type="ECO:0000256" key="2">
    <source>
        <dbReference type="SAM" id="MobiDB-lite"/>
    </source>
</evidence>
<dbReference type="PANTHER" id="PTHR43056">
    <property type="entry name" value="PEPTIDASE S9 PROLYL OLIGOPEPTIDASE"/>
    <property type="match status" value="1"/>
</dbReference>
<dbReference type="Gene3D" id="3.40.50.1820">
    <property type="entry name" value="alpha/beta hydrolase"/>
    <property type="match status" value="1"/>
</dbReference>
<evidence type="ECO:0000313" key="5">
    <source>
        <dbReference type="Proteomes" id="UP001595075"/>
    </source>
</evidence>
<dbReference type="NCBIfam" id="TIGR00976">
    <property type="entry name" value="CocE_NonD"/>
    <property type="match status" value="1"/>
</dbReference>
<evidence type="ECO:0000256" key="1">
    <source>
        <dbReference type="ARBA" id="ARBA00022801"/>
    </source>
</evidence>
<reference evidence="4 5" key="1">
    <citation type="journal article" date="2024" name="Commun. Biol.">
        <title>Comparative genomic analysis of thermophilic fungi reveals convergent evolutionary adaptations and gene losses.</title>
        <authorList>
            <person name="Steindorff A.S."/>
            <person name="Aguilar-Pontes M.V."/>
            <person name="Robinson A.J."/>
            <person name="Andreopoulos B."/>
            <person name="LaButti K."/>
            <person name="Kuo A."/>
            <person name="Mondo S."/>
            <person name="Riley R."/>
            <person name="Otillar R."/>
            <person name="Haridas S."/>
            <person name="Lipzen A."/>
            <person name="Grimwood J."/>
            <person name="Schmutz J."/>
            <person name="Clum A."/>
            <person name="Reid I.D."/>
            <person name="Moisan M.C."/>
            <person name="Butler G."/>
            <person name="Nguyen T.T.M."/>
            <person name="Dewar K."/>
            <person name="Conant G."/>
            <person name="Drula E."/>
            <person name="Henrissat B."/>
            <person name="Hansel C."/>
            <person name="Singer S."/>
            <person name="Hutchinson M.I."/>
            <person name="de Vries R.P."/>
            <person name="Natvig D.O."/>
            <person name="Powell A.J."/>
            <person name="Tsang A."/>
            <person name="Grigoriev I.V."/>
        </authorList>
    </citation>
    <scope>NUCLEOTIDE SEQUENCE [LARGE SCALE GENOMIC DNA]</scope>
    <source>
        <strain evidence="4 5">CBS 494.80</strain>
    </source>
</reference>
<dbReference type="InterPro" id="IPR050585">
    <property type="entry name" value="Xaa-Pro_dipeptidyl-ppase/CocE"/>
</dbReference>
<dbReference type="EMBL" id="JAZHXI010000019">
    <property type="protein sequence ID" value="KAL2061378.1"/>
    <property type="molecule type" value="Genomic_DNA"/>
</dbReference>
<proteinExistence type="predicted"/>
<dbReference type="Pfam" id="PF08530">
    <property type="entry name" value="PepX_C"/>
    <property type="match status" value="1"/>
</dbReference>
<dbReference type="Gene3D" id="1.10.3020.20">
    <property type="match status" value="1"/>
</dbReference>
<dbReference type="PANTHER" id="PTHR43056:SF10">
    <property type="entry name" value="COCE_NOND FAMILY, PUTATIVE (AFU_ORTHOLOGUE AFUA_7G00600)-RELATED"/>
    <property type="match status" value="1"/>
</dbReference>
<dbReference type="SUPFAM" id="SSF49785">
    <property type="entry name" value="Galactose-binding domain-like"/>
    <property type="match status" value="1"/>
</dbReference>
<dbReference type="InterPro" id="IPR008979">
    <property type="entry name" value="Galactose-bd-like_sf"/>
</dbReference>
<organism evidence="4 5">
    <name type="scientific">Oculimacula yallundae</name>
    <dbReference type="NCBI Taxonomy" id="86028"/>
    <lineage>
        <taxon>Eukaryota</taxon>
        <taxon>Fungi</taxon>
        <taxon>Dikarya</taxon>
        <taxon>Ascomycota</taxon>
        <taxon>Pezizomycotina</taxon>
        <taxon>Leotiomycetes</taxon>
        <taxon>Helotiales</taxon>
        <taxon>Ploettnerulaceae</taxon>
        <taxon>Oculimacula</taxon>
    </lineage>
</organism>
<protein>
    <recommendedName>
        <fullName evidence="3">Xaa-Pro dipeptidyl-peptidase C-terminal domain-containing protein</fullName>
    </recommendedName>
</protein>
<accession>A0ABR4BUP3</accession>
<dbReference type="Gene3D" id="2.60.120.260">
    <property type="entry name" value="Galactose-binding domain-like"/>
    <property type="match status" value="1"/>
</dbReference>
<dbReference type="SUPFAM" id="SSF53474">
    <property type="entry name" value="alpha/beta-Hydrolases"/>
    <property type="match status" value="1"/>
</dbReference>
<dbReference type="InterPro" id="IPR000383">
    <property type="entry name" value="Xaa-Pro-like_dom"/>
</dbReference>
<feature type="region of interest" description="Disordered" evidence="2">
    <location>
        <begin position="534"/>
        <end position="558"/>
    </location>
</feature>
<evidence type="ECO:0000259" key="3">
    <source>
        <dbReference type="SMART" id="SM00939"/>
    </source>
</evidence>
<keyword evidence="5" id="KW-1185">Reference proteome</keyword>